<protein>
    <submittedName>
        <fullName evidence="1">Uncharacterized protein</fullName>
    </submittedName>
</protein>
<dbReference type="AlphaFoldDB" id="A0A6L2Q7L3"/>
<gene>
    <name evidence="1" type="ORF">Cfor_08987</name>
</gene>
<dbReference type="Proteomes" id="UP000502823">
    <property type="component" value="Unassembled WGS sequence"/>
</dbReference>
<dbReference type="InterPro" id="IPR021109">
    <property type="entry name" value="Peptidase_aspartic_dom_sf"/>
</dbReference>
<proteinExistence type="predicted"/>
<sequence>MDWTCTKTAVADSGAEVCLMSERMYEELILAGLPTLKLPIEVSILVTALGTGSKRIKKQVLLHFSLGTDEFEQNYLVCSQLIGPVILDANSLSEYGIVLDFKEQSLHYEMGGEMRKQPFDRFQEADSEASNSEVAKNCVVRHTGHTYVVPPLKDTLSSPLPYFHWRPFLTASLERETIQFVHKSLGHQGVDKSVAHLARTFHVEENPFQFADIREFSPIRNPQSNLAELVTRDIGKFYQVPADERLEDKLLRAYANMKKKAIERQGKGKLGLSKWEQKLHGKVLVKSQPISAAVQGVTAKYIPPYNGPYIITQIIPSCSSYPARMGRSEDSSTKEHRNLSCRNVVQHDYTILHVAT</sequence>
<dbReference type="CDD" id="cd00303">
    <property type="entry name" value="retropepsin_like"/>
    <property type="match status" value="1"/>
</dbReference>
<dbReference type="InParanoid" id="A0A6L2Q7L3"/>
<reference evidence="2" key="1">
    <citation type="submission" date="2020-01" db="EMBL/GenBank/DDBJ databases">
        <title>Draft genome sequence of the Termite Coptotermes fromosanus.</title>
        <authorList>
            <person name="Itakura S."/>
            <person name="Yosikawa Y."/>
            <person name="Umezawa K."/>
        </authorList>
    </citation>
    <scope>NUCLEOTIDE SEQUENCE [LARGE SCALE GENOMIC DNA]</scope>
</reference>
<keyword evidence="2" id="KW-1185">Reference proteome</keyword>
<comment type="caution">
    <text evidence="1">The sequence shown here is derived from an EMBL/GenBank/DDBJ whole genome shotgun (WGS) entry which is preliminary data.</text>
</comment>
<evidence type="ECO:0000313" key="1">
    <source>
        <dbReference type="EMBL" id="GFG39930.1"/>
    </source>
</evidence>
<organism evidence="1 2">
    <name type="scientific">Coptotermes formosanus</name>
    <name type="common">Formosan subterranean termite</name>
    <dbReference type="NCBI Taxonomy" id="36987"/>
    <lineage>
        <taxon>Eukaryota</taxon>
        <taxon>Metazoa</taxon>
        <taxon>Ecdysozoa</taxon>
        <taxon>Arthropoda</taxon>
        <taxon>Hexapoda</taxon>
        <taxon>Insecta</taxon>
        <taxon>Pterygota</taxon>
        <taxon>Neoptera</taxon>
        <taxon>Polyneoptera</taxon>
        <taxon>Dictyoptera</taxon>
        <taxon>Blattodea</taxon>
        <taxon>Blattoidea</taxon>
        <taxon>Termitoidae</taxon>
        <taxon>Rhinotermitidae</taxon>
        <taxon>Coptotermes</taxon>
    </lineage>
</organism>
<dbReference type="Gene3D" id="2.40.70.10">
    <property type="entry name" value="Acid Proteases"/>
    <property type="match status" value="1"/>
</dbReference>
<name>A0A6L2Q7L3_COPFO</name>
<evidence type="ECO:0000313" key="2">
    <source>
        <dbReference type="Proteomes" id="UP000502823"/>
    </source>
</evidence>
<dbReference type="OrthoDB" id="425619at2759"/>
<dbReference type="EMBL" id="BLKM01001294">
    <property type="protein sequence ID" value="GFG39930.1"/>
    <property type="molecule type" value="Genomic_DNA"/>
</dbReference>
<accession>A0A6L2Q7L3</accession>